<dbReference type="SMART" id="SM00829">
    <property type="entry name" value="PKS_ER"/>
    <property type="match status" value="1"/>
</dbReference>
<evidence type="ECO:0000259" key="3">
    <source>
        <dbReference type="SMART" id="SM00829"/>
    </source>
</evidence>
<dbReference type="Gene3D" id="3.90.180.10">
    <property type="entry name" value="Medium-chain alcohol dehydrogenases, catalytic domain"/>
    <property type="match status" value="1"/>
</dbReference>
<dbReference type="SUPFAM" id="SSF50129">
    <property type="entry name" value="GroES-like"/>
    <property type="match status" value="1"/>
</dbReference>
<dbReference type="RefSeq" id="WP_339966247.1">
    <property type="nucleotide sequence ID" value="NZ_JBBHJY010000003.1"/>
</dbReference>
<dbReference type="Proteomes" id="UP001379235">
    <property type="component" value="Unassembled WGS sequence"/>
</dbReference>
<organism evidence="4 5">
    <name type="scientific">Novosphingobium aquae</name>
    <dbReference type="NCBI Taxonomy" id="3133435"/>
    <lineage>
        <taxon>Bacteria</taxon>
        <taxon>Pseudomonadati</taxon>
        <taxon>Pseudomonadota</taxon>
        <taxon>Alphaproteobacteria</taxon>
        <taxon>Sphingomonadales</taxon>
        <taxon>Sphingomonadaceae</taxon>
        <taxon>Novosphingobium</taxon>
    </lineage>
</organism>
<dbReference type="InterPro" id="IPR013154">
    <property type="entry name" value="ADH-like_N"/>
</dbReference>
<dbReference type="PANTHER" id="PTHR48106">
    <property type="entry name" value="QUINONE OXIDOREDUCTASE PIG3-RELATED"/>
    <property type="match status" value="1"/>
</dbReference>
<dbReference type="InterPro" id="IPR020843">
    <property type="entry name" value="ER"/>
</dbReference>
<keyword evidence="2" id="KW-0560">Oxidoreductase</keyword>
<evidence type="ECO:0000313" key="4">
    <source>
        <dbReference type="EMBL" id="MEJ6009921.1"/>
    </source>
</evidence>
<accession>A0ABU8S8N7</accession>
<dbReference type="EMBL" id="JBBHJY010000003">
    <property type="protein sequence ID" value="MEJ6009921.1"/>
    <property type="molecule type" value="Genomic_DNA"/>
</dbReference>
<gene>
    <name evidence="4" type="ORF">WG900_08305</name>
</gene>
<name>A0ABU8S8N7_9SPHN</name>
<sequence length="327" mass="33830">MARVVRFHAFGGAEVLSLDEAEVRDPGPGEVRIAVAAFGLNRVEALFRSGAMGPVQFPSRIGYEAAGIVTAIGAGVSDWKVGDRVATLYGLSMEDFGTHAEEIVYPAEMLVPVPQSQTFEEAAASWMQCGTAWALIAAGSIAPGDVVAITAASSSVGIAAIQLANACGAFPIAVTRGREKAEALLAAGAAHVIASDEEDVATRLLDLTGGQGVRILFDALGGAPLAAMIPAVAPGGIVIAYGMLAGYTVELPLPAMMLANLTVRGFSADSIVRDAGARARMIDWLLPRLASGSLGPLIDSIYPLEAIVEAHRRLESNQQIGKIVVTI</sequence>
<evidence type="ECO:0000256" key="2">
    <source>
        <dbReference type="ARBA" id="ARBA00023002"/>
    </source>
</evidence>
<dbReference type="Pfam" id="PF00107">
    <property type="entry name" value="ADH_zinc_N"/>
    <property type="match status" value="1"/>
</dbReference>
<dbReference type="Pfam" id="PF08240">
    <property type="entry name" value="ADH_N"/>
    <property type="match status" value="1"/>
</dbReference>
<dbReference type="Gene3D" id="3.40.50.720">
    <property type="entry name" value="NAD(P)-binding Rossmann-like Domain"/>
    <property type="match status" value="1"/>
</dbReference>
<dbReference type="InterPro" id="IPR013149">
    <property type="entry name" value="ADH-like_C"/>
</dbReference>
<proteinExistence type="predicted"/>
<dbReference type="InterPro" id="IPR011032">
    <property type="entry name" value="GroES-like_sf"/>
</dbReference>
<keyword evidence="5" id="KW-1185">Reference proteome</keyword>
<reference evidence="4 5" key="1">
    <citation type="submission" date="2024-03" db="EMBL/GenBank/DDBJ databases">
        <authorList>
            <person name="Jo J.-H."/>
        </authorList>
    </citation>
    <scope>NUCLEOTIDE SEQUENCE [LARGE SCALE GENOMIC DNA]</scope>
    <source>
        <strain evidence="4 5">AS3R-12</strain>
    </source>
</reference>
<dbReference type="PANTHER" id="PTHR48106:SF18">
    <property type="entry name" value="QUINONE OXIDOREDUCTASE PIG3"/>
    <property type="match status" value="1"/>
</dbReference>
<comment type="caution">
    <text evidence="4">The sequence shown here is derived from an EMBL/GenBank/DDBJ whole genome shotgun (WGS) entry which is preliminary data.</text>
</comment>
<dbReference type="CDD" id="cd08268">
    <property type="entry name" value="MDR2"/>
    <property type="match status" value="1"/>
</dbReference>
<feature type="domain" description="Enoyl reductase (ER)" evidence="3">
    <location>
        <begin position="11"/>
        <end position="325"/>
    </location>
</feature>
<dbReference type="SUPFAM" id="SSF51735">
    <property type="entry name" value="NAD(P)-binding Rossmann-fold domains"/>
    <property type="match status" value="1"/>
</dbReference>
<evidence type="ECO:0000256" key="1">
    <source>
        <dbReference type="ARBA" id="ARBA00022857"/>
    </source>
</evidence>
<dbReference type="InterPro" id="IPR036291">
    <property type="entry name" value="NAD(P)-bd_dom_sf"/>
</dbReference>
<evidence type="ECO:0000313" key="5">
    <source>
        <dbReference type="Proteomes" id="UP001379235"/>
    </source>
</evidence>
<keyword evidence="1" id="KW-0521">NADP</keyword>
<protein>
    <submittedName>
        <fullName evidence="4">Zinc-dependent alcohol dehydrogenase family protein</fullName>
    </submittedName>
</protein>